<keyword evidence="10" id="KW-1185">Reference proteome</keyword>
<dbReference type="PANTHER" id="PTHR43086">
    <property type="entry name" value="VERY-LONG-CHAIN 3-OXOOACYL-COA REDUCTASE"/>
    <property type="match status" value="1"/>
</dbReference>
<gene>
    <name evidence="9" type="ORF">LDJ79_14650</name>
</gene>
<evidence type="ECO:0000256" key="6">
    <source>
        <dbReference type="ARBA" id="ARBA00023098"/>
    </source>
</evidence>
<dbReference type="InterPro" id="IPR002347">
    <property type="entry name" value="SDR_fam"/>
</dbReference>
<comment type="caution">
    <text evidence="9">The sequence shown here is derived from an EMBL/GenBank/DDBJ whole genome shotgun (WGS) entry which is preliminary data.</text>
</comment>
<dbReference type="InterPro" id="IPR020904">
    <property type="entry name" value="Sc_DH/Rdtase_CS"/>
</dbReference>
<evidence type="ECO:0000256" key="7">
    <source>
        <dbReference type="ARBA" id="ARBA00023160"/>
    </source>
</evidence>
<proteinExistence type="inferred from homology"/>
<keyword evidence="3" id="KW-0276">Fatty acid metabolism</keyword>
<dbReference type="Proteomes" id="UP001199044">
    <property type="component" value="Unassembled WGS sequence"/>
</dbReference>
<evidence type="ECO:0000313" key="9">
    <source>
        <dbReference type="EMBL" id="MCA2017361.1"/>
    </source>
</evidence>
<name>A0ABS7YR70_9VIBR</name>
<comment type="similarity">
    <text evidence="8">Belongs to the short-chain dehydrogenases/reductases (SDR) family.</text>
</comment>
<keyword evidence="7" id="KW-0275">Fatty acid biosynthesis</keyword>
<keyword evidence="4" id="KW-0521">NADP</keyword>
<evidence type="ECO:0000313" key="10">
    <source>
        <dbReference type="Proteomes" id="UP001199044"/>
    </source>
</evidence>
<dbReference type="Pfam" id="PF00106">
    <property type="entry name" value="adh_short"/>
    <property type="match status" value="1"/>
</dbReference>
<keyword evidence="6" id="KW-0443">Lipid metabolism</keyword>
<dbReference type="RefSeq" id="WP_225251105.1">
    <property type="nucleotide sequence ID" value="NZ_JAIWIU010000103.1"/>
</dbReference>
<dbReference type="PIRSF" id="PIRSF000126">
    <property type="entry name" value="11-beta-HSD1"/>
    <property type="match status" value="1"/>
</dbReference>
<keyword evidence="2" id="KW-0444">Lipid biosynthesis</keyword>
<dbReference type="InterPro" id="IPR036291">
    <property type="entry name" value="NAD(P)-bd_dom_sf"/>
</dbReference>
<dbReference type="Gene3D" id="3.40.50.720">
    <property type="entry name" value="NAD(P)-binding Rossmann-like Domain"/>
    <property type="match status" value="1"/>
</dbReference>
<organism evidence="9 10">
    <name type="scientific">Vibrio tritonius</name>
    <dbReference type="NCBI Taxonomy" id="1435069"/>
    <lineage>
        <taxon>Bacteria</taxon>
        <taxon>Pseudomonadati</taxon>
        <taxon>Pseudomonadota</taxon>
        <taxon>Gammaproteobacteria</taxon>
        <taxon>Vibrionales</taxon>
        <taxon>Vibrionaceae</taxon>
        <taxon>Vibrio</taxon>
    </lineage>
</organism>
<protein>
    <submittedName>
        <fullName evidence="9">SDR family oxidoreductase</fullName>
    </submittedName>
</protein>
<comment type="pathway">
    <text evidence="1">Lipid metabolism; fatty acid biosynthesis.</text>
</comment>
<evidence type="ECO:0000256" key="3">
    <source>
        <dbReference type="ARBA" id="ARBA00022832"/>
    </source>
</evidence>
<evidence type="ECO:0000256" key="4">
    <source>
        <dbReference type="ARBA" id="ARBA00022857"/>
    </source>
</evidence>
<dbReference type="EMBL" id="JAIWIU010000103">
    <property type="protein sequence ID" value="MCA2017361.1"/>
    <property type="molecule type" value="Genomic_DNA"/>
</dbReference>
<evidence type="ECO:0000256" key="1">
    <source>
        <dbReference type="ARBA" id="ARBA00005194"/>
    </source>
</evidence>
<evidence type="ECO:0000256" key="2">
    <source>
        <dbReference type="ARBA" id="ARBA00022516"/>
    </source>
</evidence>
<dbReference type="PRINTS" id="PR00080">
    <property type="entry name" value="SDRFAMILY"/>
</dbReference>
<reference evidence="10" key="1">
    <citation type="submission" date="2023-07" db="EMBL/GenBank/DDBJ databases">
        <title>Molecular identification of indigenous halophilic bacteria isolated from red sea cost, biodegradation of synthetic dyes and assessment of degraded metabolite toxicity.</title>
        <authorList>
            <person name="Chaieb K."/>
            <person name="Altayb H.N."/>
        </authorList>
    </citation>
    <scope>NUCLEOTIDE SEQUENCE [LARGE SCALE GENOMIC DNA]</scope>
    <source>
        <strain evidence="10">K20</strain>
    </source>
</reference>
<sequence>MSTATQSTTDKSAQKVLITGASRGIGATYAKRFAKRGYQLVLVARSEEKLTQVAADIREETGVNVEIMPADLTLAADIARVAEKLNKDTQIEILVNNAGIAQRGNFTQQTPELISELIQLNVNALTQLAAAVAPRFVAQGKGSIINIGSVVGLAPEFGATLYGASKAYVQFLSQSLHQELSPSGVYVQAVLPAATRTDIWAYSGIDVNTLPEVMEVEELVDAALVGFDRKETVTIPPLHAPECWDELQAVRMALLGGLKQDEPAERYTTSR</sequence>
<dbReference type="SUPFAM" id="SSF51735">
    <property type="entry name" value="NAD(P)-binding Rossmann-fold domains"/>
    <property type="match status" value="1"/>
</dbReference>
<accession>A0ABS7YR70</accession>
<dbReference type="PRINTS" id="PR00081">
    <property type="entry name" value="GDHRDH"/>
</dbReference>
<evidence type="ECO:0000256" key="8">
    <source>
        <dbReference type="RuleBase" id="RU000363"/>
    </source>
</evidence>
<dbReference type="PANTHER" id="PTHR43086:SF2">
    <property type="entry name" value="HYDROXYSTEROID DEHYDROGENASE-LIKE PROTEIN 1"/>
    <property type="match status" value="1"/>
</dbReference>
<dbReference type="CDD" id="cd05233">
    <property type="entry name" value="SDR_c"/>
    <property type="match status" value="1"/>
</dbReference>
<dbReference type="PROSITE" id="PS00061">
    <property type="entry name" value="ADH_SHORT"/>
    <property type="match status" value="1"/>
</dbReference>
<keyword evidence="5" id="KW-0560">Oxidoreductase</keyword>
<evidence type="ECO:0000256" key="5">
    <source>
        <dbReference type="ARBA" id="ARBA00023002"/>
    </source>
</evidence>